<keyword evidence="2" id="KW-0805">Transcription regulation</keyword>
<keyword evidence="4" id="KW-0804">Transcription</keyword>
<dbReference type="Pfam" id="PF04082">
    <property type="entry name" value="Fungal_trans"/>
    <property type="match status" value="1"/>
</dbReference>
<protein>
    <recommendedName>
        <fullName evidence="7">Xylanolytic transcriptional activator regulatory domain-containing protein</fullName>
    </recommendedName>
</protein>
<dbReference type="GO" id="GO:0003677">
    <property type="term" value="F:DNA binding"/>
    <property type="evidence" value="ECO:0007669"/>
    <property type="project" value="UniProtKB-KW"/>
</dbReference>
<evidence type="ECO:0000256" key="5">
    <source>
        <dbReference type="ARBA" id="ARBA00023242"/>
    </source>
</evidence>
<name>A0A4S8X7Y7_AURPU</name>
<dbReference type="CDD" id="cd12148">
    <property type="entry name" value="fungal_TF_MHR"/>
    <property type="match status" value="1"/>
</dbReference>
<dbReference type="SMART" id="SM00906">
    <property type="entry name" value="Fungal_trans"/>
    <property type="match status" value="1"/>
</dbReference>
<evidence type="ECO:0000256" key="6">
    <source>
        <dbReference type="SAM" id="MobiDB-lite"/>
    </source>
</evidence>
<evidence type="ECO:0000256" key="3">
    <source>
        <dbReference type="ARBA" id="ARBA00023125"/>
    </source>
</evidence>
<evidence type="ECO:0000256" key="4">
    <source>
        <dbReference type="ARBA" id="ARBA00023163"/>
    </source>
</evidence>
<feature type="domain" description="Xylanolytic transcriptional activator regulatory" evidence="7">
    <location>
        <begin position="277"/>
        <end position="345"/>
    </location>
</feature>
<evidence type="ECO:0000313" key="9">
    <source>
        <dbReference type="Proteomes" id="UP000310687"/>
    </source>
</evidence>
<evidence type="ECO:0000256" key="1">
    <source>
        <dbReference type="ARBA" id="ARBA00022833"/>
    </source>
</evidence>
<dbReference type="InterPro" id="IPR052073">
    <property type="entry name" value="Amide_Lactam_Regulators"/>
</dbReference>
<dbReference type="InterPro" id="IPR007219">
    <property type="entry name" value="XnlR_reg_dom"/>
</dbReference>
<dbReference type="GO" id="GO:0006351">
    <property type="term" value="P:DNA-templated transcription"/>
    <property type="evidence" value="ECO:0007669"/>
    <property type="project" value="InterPro"/>
</dbReference>
<comment type="caution">
    <text evidence="8">The sequence shown here is derived from an EMBL/GenBank/DDBJ whole genome shotgun (WGS) entry which is preliminary data.</text>
</comment>
<dbReference type="AlphaFoldDB" id="A0A4S8X7Y7"/>
<dbReference type="PANTHER" id="PTHR47171:SF6">
    <property type="entry name" value="SPECIFIC TRANSCRIPTION FACTOR, PUTATIVE (AFU_ORTHOLOGUE AFUA_2G06130)-RELATED"/>
    <property type="match status" value="1"/>
</dbReference>
<dbReference type="PANTHER" id="PTHR47171">
    <property type="entry name" value="FARA-RELATED"/>
    <property type="match status" value="1"/>
</dbReference>
<proteinExistence type="predicted"/>
<dbReference type="Proteomes" id="UP000310687">
    <property type="component" value="Unassembled WGS sequence"/>
</dbReference>
<evidence type="ECO:0000313" key="8">
    <source>
        <dbReference type="EMBL" id="THW35543.1"/>
    </source>
</evidence>
<gene>
    <name evidence="8" type="ORF">D6D22_08107</name>
</gene>
<organism evidence="8 9">
    <name type="scientific">Aureobasidium pullulans</name>
    <name type="common">Black yeast</name>
    <name type="synonym">Pullularia pullulans</name>
    <dbReference type="NCBI Taxonomy" id="5580"/>
    <lineage>
        <taxon>Eukaryota</taxon>
        <taxon>Fungi</taxon>
        <taxon>Dikarya</taxon>
        <taxon>Ascomycota</taxon>
        <taxon>Pezizomycotina</taxon>
        <taxon>Dothideomycetes</taxon>
        <taxon>Dothideomycetidae</taxon>
        <taxon>Dothideales</taxon>
        <taxon>Saccotheciaceae</taxon>
        <taxon>Aureobasidium</taxon>
    </lineage>
</organism>
<accession>A0A4S8X7Y7</accession>
<evidence type="ECO:0000259" key="7">
    <source>
        <dbReference type="SMART" id="SM00906"/>
    </source>
</evidence>
<keyword evidence="3" id="KW-0238">DNA-binding</keyword>
<feature type="compositionally biased region" description="Polar residues" evidence="6">
    <location>
        <begin position="146"/>
        <end position="156"/>
    </location>
</feature>
<dbReference type="EMBL" id="QZAL01000155">
    <property type="protein sequence ID" value="THW35543.1"/>
    <property type="molecule type" value="Genomic_DNA"/>
</dbReference>
<dbReference type="GO" id="GO:0008270">
    <property type="term" value="F:zinc ion binding"/>
    <property type="evidence" value="ECO:0007669"/>
    <property type="project" value="InterPro"/>
</dbReference>
<feature type="region of interest" description="Disordered" evidence="6">
    <location>
        <begin position="132"/>
        <end position="166"/>
    </location>
</feature>
<feature type="compositionally biased region" description="Basic and acidic residues" evidence="6">
    <location>
        <begin position="35"/>
        <end position="47"/>
    </location>
</feature>
<reference evidence="8 9" key="1">
    <citation type="submission" date="2018-10" db="EMBL/GenBank/DDBJ databases">
        <title>Fifty Aureobasidium pullulans genomes reveal a recombining polyextremotolerant generalist.</title>
        <authorList>
            <person name="Gostincar C."/>
            <person name="Turk M."/>
            <person name="Zajc J."/>
            <person name="Gunde-Cimerman N."/>
        </authorList>
    </citation>
    <scope>NUCLEOTIDE SEQUENCE [LARGE SCALE GENOMIC DNA]</scope>
    <source>
        <strain evidence="8 9">EXF-11013</strain>
    </source>
</reference>
<keyword evidence="5" id="KW-0539">Nucleus</keyword>
<feature type="region of interest" description="Disordered" evidence="6">
    <location>
        <begin position="1"/>
        <end position="89"/>
    </location>
</feature>
<evidence type="ECO:0000256" key="2">
    <source>
        <dbReference type="ARBA" id="ARBA00023015"/>
    </source>
</evidence>
<sequence>MDYTFVVNGDPNSRKRKAPQSACEHCKKRKKRCTHGLETENQTEARHITMISSGTPKPETPSVVLERSSNSGDQRHHNTQPFDPPSASRFIGDLNPEARLVAEDDPGSGGRDRHGVGTWVGEPRRHNLDIQHHQSHQSPFAGARTPGSNAVPQSEKTVPPSPMMDKQDKDSLINIYLERINPLLSIVDEADRNEATRKSKSVMYAMCLVASRDAAAQPYLRFTESPELLSARSFASRTYKWLRWALSIGWEEDKVSLIRTLALMSLYSEGSDGAEDASMNLAQAIQHGQTIGLHLGRSSGYGGSQTRLFWSLWCLSNFNAALNGRPRLIFDLDIGLKLEEAYDLCGPAMKVLLTITQLLSRVINLYQPTAALDVLGIEEDFESFEAILSRCNAWNIDPNIMTSLEIYYHGIAIISHRARSTSQPSTPTPSSLRQELSALHITTILHHVSPQSFVPLPLVSYSISLAMSSFYSQLRRARSPIKRAASREHLENCVQALEQLAEWSQPAKNMARMGRKALRQTAQVAAISTSPELRRAPRNGSGVGDNIAQWRPVYTPNYESNQLAGAQRNSIPTPQTQPDGGLSGFNIAYDELMDMDAVFGDFLNMNLPDFGLPLQ</sequence>
<keyword evidence="1" id="KW-0862">Zinc</keyword>